<reference evidence="2 3" key="1">
    <citation type="submission" date="2020-08" db="EMBL/GenBank/DDBJ databases">
        <title>Plant Genome Project.</title>
        <authorList>
            <person name="Zhang R.-G."/>
        </authorList>
    </citation>
    <scope>NUCLEOTIDE SEQUENCE [LARGE SCALE GENOMIC DNA]</scope>
    <source>
        <tissue evidence="2">Rhizome</tissue>
    </source>
</reference>
<gene>
    <name evidence="2" type="ORF">ZIOFF_024580</name>
</gene>
<organism evidence="2 3">
    <name type="scientific">Zingiber officinale</name>
    <name type="common">Ginger</name>
    <name type="synonym">Amomum zingiber</name>
    <dbReference type="NCBI Taxonomy" id="94328"/>
    <lineage>
        <taxon>Eukaryota</taxon>
        <taxon>Viridiplantae</taxon>
        <taxon>Streptophyta</taxon>
        <taxon>Embryophyta</taxon>
        <taxon>Tracheophyta</taxon>
        <taxon>Spermatophyta</taxon>
        <taxon>Magnoliopsida</taxon>
        <taxon>Liliopsida</taxon>
        <taxon>Zingiberales</taxon>
        <taxon>Zingiberaceae</taxon>
        <taxon>Zingiber</taxon>
    </lineage>
</organism>
<dbReference type="Pfam" id="PF21737">
    <property type="entry name" value="DUF6865"/>
    <property type="match status" value="1"/>
</dbReference>
<dbReference type="PANTHER" id="PTHR35282:SF2">
    <property type="entry name" value="F5D14.24 PROTEIN"/>
    <property type="match status" value="1"/>
</dbReference>
<dbReference type="InterPro" id="IPR049198">
    <property type="entry name" value="DUF6865"/>
</dbReference>
<evidence type="ECO:0000313" key="3">
    <source>
        <dbReference type="Proteomes" id="UP000734854"/>
    </source>
</evidence>
<keyword evidence="3" id="KW-1185">Reference proteome</keyword>
<dbReference type="PANTHER" id="PTHR35282">
    <property type="entry name" value="F5D14.24 PROTEIN"/>
    <property type="match status" value="1"/>
</dbReference>
<protein>
    <submittedName>
        <fullName evidence="2">Uncharacterized protein</fullName>
    </submittedName>
</protein>
<feature type="compositionally biased region" description="Low complexity" evidence="1">
    <location>
        <begin position="24"/>
        <end position="40"/>
    </location>
</feature>
<dbReference type="Proteomes" id="UP000734854">
    <property type="component" value="Unassembled WGS sequence"/>
</dbReference>
<dbReference type="EMBL" id="JACMSC010000007">
    <property type="protein sequence ID" value="KAG6514234.1"/>
    <property type="molecule type" value="Genomic_DNA"/>
</dbReference>
<accession>A0A8J5LDC5</accession>
<proteinExistence type="predicted"/>
<name>A0A8J5LDC5_ZINOF</name>
<sequence length="154" mass="16657">MLISLFKVSRLTFLHRLSSQIPNPSLGGVSSSSPSSSDPQGGTGGGRSNRRNLSVYRRNSTPSRYLYPLVEVAMDAIAPTTLLSREIAREFLIAISQTTPEKCLAANVLPANSTDVGVAEGRIDDRDADKYRSKLISISQSQSPHAQLSEALIR</sequence>
<feature type="region of interest" description="Disordered" evidence="1">
    <location>
        <begin position="24"/>
        <end position="57"/>
    </location>
</feature>
<evidence type="ECO:0000256" key="1">
    <source>
        <dbReference type="SAM" id="MobiDB-lite"/>
    </source>
</evidence>
<dbReference type="AlphaFoldDB" id="A0A8J5LDC5"/>
<evidence type="ECO:0000313" key="2">
    <source>
        <dbReference type="EMBL" id="KAG6514234.1"/>
    </source>
</evidence>
<comment type="caution">
    <text evidence="2">The sequence shown here is derived from an EMBL/GenBank/DDBJ whole genome shotgun (WGS) entry which is preliminary data.</text>
</comment>